<reference evidence="2" key="1">
    <citation type="submission" date="2007-05" db="EMBL/GenBank/DDBJ databases">
        <authorList>
            <person name="Douchkov D."/>
            <person name="Schweizer P."/>
        </authorList>
    </citation>
    <scope>NUCLEOTIDE SEQUENCE</scope>
    <source>
        <tissue evidence="2">Salivary gland</tissue>
    </source>
</reference>
<protein>
    <submittedName>
        <fullName evidence="2">Putative salivary protein</fullName>
    </submittedName>
</protein>
<name>A6N9T6_ORNPR</name>
<dbReference type="AlphaFoldDB" id="A6N9T6"/>
<accession>A6N9T6</accession>
<reference evidence="2" key="2">
    <citation type="journal article" date="2008" name="Insect Biochem. Mol. Biol.">
        <title>An insight into the sialome of the soft tick, Ornithodorus parkeri.</title>
        <authorList>
            <person name="Francischetti I.M."/>
            <person name="Mans B.J."/>
            <person name="Meng Z."/>
            <person name="Gudderra N."/>
            <person name="Veenstra T.D."/>
            <person name="Pham V.M."/>
            <person name="Ribeiro J.M."/>
        </authorList>
    </citation>
    <scope>NUCLEOTIDE SEQUENCE</scope>
    <source>
        <tissue evidence="2">Salivary gland</tissue>
    </source>
</reference>
<feature type="signal peptide" evidence="1">
    <location>
        <begin position="1"/>
        <end position="24"/>
    </location>
</feature>
<feature type="chain" id="PRO_5002697452" evidence="1">
    <location>
        <begin position="25"/>
        <end position="69"/>
    </location>
</feature>
<sequence>MLYPGQRALVILLVFASFVMFASAYHSSFECSGEQCGTGDSCPPNCVCGESGGQKRCFTITRRHWHIAT</sequence>
<evidence type="ECO:0000256" key="1">
    <source>
        <dbReference type="SAM" id="SignalP"/>
    </source>
</evidence>
<keyword evidence="1" id="KW-0732">Signal</keyword>
<evidence type="ECO:0000313" key="2">
    <source>
        <dbReference type="EMBL" id="ABR23419.1"/>
    </source>
</evidence>
<proteinExistence type="evidence at transcript level"/>
<organism evidence="2">
    <name type="scientific">Ornithodoros parkeri</name>
    <name type="common">Soft tick</name>
    <name type="synonym">Argasid tick</name>
    <dbReference type="NCBI Taxonomy" id="140564"/>
    <lineage>
        <taxon>Eukaryota</taxon>
        <taxon>Metazoa</taxon>
        <taxon>Ecdysozoa</taxon>
        <taxon>Arthropoda</taxon>
        <taxon>Chelicerata</taxon>
        <taxon>Arachnida</taxon>
        <taxon>Acari</taxon>
        <taxon>Parasitiformes</taxon>
        <taxon>Ixodida</taxon>
        <taxon>Ixodoidea</taxon>
        <taxon>Argasidae</taxon>
        <taxon>Ornithodorinae</taxon>
        <taxon>Ornithodoros</taxon>
    </lineage>
</organism>
<dbReference type="EMBL" id="EF633902">
    <property type="protein sequence ID" value="ABR23419.1"/>
    <property type="molecule type" value="mRNA"/>
</dbReference>